<reference evidence="1" key="1">
    <citation type="submission" date="2021-10" db="EMBL/GenBank/DDBJ databases">
        <title>Tropical sea cucumber genome reveals ecological adaptation and Cuvierian tubules defense mechanism.</title>
        <authorList>
            <person name="Chen T."/>
        </authorList>
    </citation>
    <scope>NUCLEOTIDE SEQUENCE</scope>
    <source>
        <strain evidence="1">Nanhai2018</strain>
        <tissue evidence="1">Muscle</tissue>
    </source>
</reference>
<accession>A0A9Q1BIK6</accession>
<dbReference type="Proteomes" id="UP001152320">
    <property type="component" value="Chromosome 16"/>
</dbReference>
<organism evidence="1 2">
    <name type="scientific">Holothuria leucospilota</name>
    <name type="common">Black long sea cucumber</name>
    <name type="synonym">Mertensiothuria leucospilota</name>
    <dbReference type="NCBI Taxonomy" id="206669"/>
    <lineage>
        <taxon>Eukaryota</taxon>
        <taxon>Metazoa</taxon>
        <taxon>Echinodermata</taxon>
        <taxon>Eleutherozoa</taxon>
        <taxon>Echinozoa</taxon>
        <taxon>Holothuroidea</taxon>
        <taxon>Aspidochirotacea</taxon>
        <taxon>Aspidochirotida</taxon>
        <taxon>Holothuriidae</taxon>
        <taxon>Holothuria</taxon>
    </lineage>
</organism>
<evidence type="ECO:0000313" key="1">
    <source>
        <dbReference type="EMBL" id="KAJ8027266.1"/>
    </source>
</evidence>
<protein>
    <submittedName>
        <fullName evidence="1">Uncharacterized protein</fullName>
    </submittedName>
</protein>
<gene>
    <name evidence="1" type="ORF">HOLleu_32368</name>
</gene>
<name>A0A9Q1BIK6_HOLLE</name>
<comment type="caution">
    <text evidence="1">The sequence shown here is derived from an EMBL/GenBank/DDBJ whole genome shotgun (WGS) entry which is preliminary data.</text>
</comment>
<evidence type="ECO:0000313" key="2">
    <source>
        <dbReference type="Proteomes" id="UP001152320"/>
    </source>
</evidence>
<sequence length="87" mass="10303">MSGHICTRYAIHVDLACCNSNDPAHNKLPPHFLYHLVMYRILEFKTHTWRRSVICLVHRECALLVATGESLSKYIYIYIIYILYIYI</sequence>
<keyword evidence="2" id="KW-1185">Reference proteome</keyword>
<dbReference type="AlphaFoldDB" id="A0A9Q1BIK6"/>
<dbReference type="EMBL" id="JAIZAY010000016">
    <property type="protein sequence ID" value="KAJ8027266.1"/>
    <property type="molecule type" value="Genomic_DNA"/>
</dbReference>
<proteinExistence type="predicted"/>